<dbReference type="OrthoDB" id="9764669at2"/>
<dbReference type="InterPro" id="IPR012910">
    <property type="entry name" value="Plug_dom"/>
</dbReference>
<proteinExistence type="inferred from homology"/>
<dbReference type="Pfam" id="PF07715">
    <property type="entry name" value="Plug"/>
    <property type="match status" value="1"/>
</dbReference>
<gene>
    <name evidence="10" type="ORF">OLEAN_C24380</name>
</gene>
<evidence type="ECO:0000256" key="2">
    <source>
        <dbReference type="ARBA" id="ARBA00022448"/>
    </source>
</evidence>
<evidence type="ECO:0000313" key="11">
    <source>
        <dbReference type="Proteomes" id="UP000032749"/>
    </source>
</evidence>
<keyword evidence="5" id="KW-0732">Signal</keyword>
<dbReference type="AlphaFoldDB" id="R4YUF1"/>
<dbReference type="GO" id="GO:0044718">
    <property type="term" value="P:siderophore transmembrane transport"/>
    <property type="evidence" value="ECO:0007669"/>
    <property type="project" value="TreeGrafter"/>
</dbReference>
<keyword evidence="6 8" id="KW-0472">Membrane</keyword>
<evidence type="ECO:0000313" key="10">
    <source>
        <dbReference type="EMBL" id="CCK76614.1"/>
    </source>
</evidence>
<dbReference type="HOGENOM" id="CLU_016091_0_0_6"/>
<keyword evidence="2 8" id="KW-0813">Transport</keyword>
<evidence type="ECO:0000256" key="7">
    <source>
        <dbReference type="ARBA" id="ARBA00023237"/>
    </source>
</evidence>
<dbReference type="SUPFAM" id="SSF56935">
    <property type="entry name" value="Porins"/>
    <property type="match status" value="1"/>
</dbReference>
<evidence type="ECO:0000256" key="8">
    <source>
        <dbReference type="PROSITE-ProRule" id="PRU01360"/>
    </source>
</evidence>
<dbReference type="STRING" id="698738.OLEAN_C24380"/>
<dbReference type="InterPro" id="IPR037066">
    <property type="entry name" value="Plug_dom_sf"/>
</dbReference>
<dbReference type="KEGG" id="oai:OLEAN_C24380"/>
<evidence type="ECO:0000256" key="5">
    <source>
        <dbReference type="ARBA" id="ARBA00022729"/>
    </source>
</evidence>
<dbReference type="InterPro" id="IPR039426">
    <property type="entry name" value="TonB-dep_rcpt-like"/>
</dbReference>
<dbReference type="GO" id="GO:0009279">
    <property type="term" value="C:cell outer membrane"/>
    <property type="evidence" value="ECO:0007669"/>
    <property type="project" value="UniProtKB-SubCell"/>
</dbReference>
<sequence length="729" mass="83085">MFRRSACLKTHKPTQFFNFLSRLIGIGAFLLIQSFAWAEIEEFETSDEIKELETFVIVGVKDEAMVLEQSAAAVDVIDLRADHKLTVDLSEVLSREPGISIRRMGGLGSRESFSLNGLRDEQIRFFIDDIPLEMSAYTFGIGAIPVNLIQRADIYHGVVPIELGADALGGAVNFITDQGVGGTGGSISHMMGDFNTSRSTMILNYAGDSGFFSRFNGFYDYSDNNYEVDVTIPTALGEVEPYKAKRFHNAYEGKGASVDFGYTEQSWADLFQIGLYTSEYYKEIQNNVTMSKVYGEVTSERKTYGLNLRYKKQFTDELFLSATAGISEMKSHFFDVGAYSYLWNGEEVTTPGSSPGEIDTACDCTYWRNNEYAIFHLGWKLAEDHSLDFSVSPTWHSQTSKNDYLADDDIDLVDADRDMLSLVSGINYTFDFFDDKLQNKLFVKHYSQERESVQFNDAIQIKEKLDSSIDRMGWGNVVRYKFYEWLIGKASYEQATRLPSFKEVFGNAENVIANVELSEEYSNNYNLSLEINELNNDYGSWKAGTNLFIRDVEDAILLMTVNNVSQYQNISSVESKGFQVSGSWASPEEFLSIKANYTKFDLINTADKGLFAQFKNEQIPNRPYTFFNTQVGLKWTSVFAGYDELRLNWNYRFVDRFELLWDSHRSEQSDIFVPIQESHSLATVYTKDIYSYTASITAEVQNITDEKLYDHYGVQRPGRAFYLKTIIEF</sequence>
<keyword evidence="11" id="KW-1185">Reference proteome</keyword>
<dbReference type="PROSITE" id="PS52016">
    <property type="entry name" value="TONB_DEPENDENT_REC_3"/>
    <property type="match status" value="1"/>
</dbReference>
<evidence type="ECO:0000256" key="1">
    <source>
        <dbReference type="ARBA" id="ARBA00004571"/>
    </source>
</evidence>
<keyword evidence="3 8" id="KW-1134">Transmembrane beta strand</keyword>
<dbReference type="Gene3D" id="2.170.130.10">
    <property type="entry name" value="TonB-dependent receptor, plug domain"/>
    <property type="match status" value="1"/>
</dbReference>
<dbReference type="Proteomes" id="UP000032749">
    <property type="component" value="Chromosome"/>
</dbReference>
<name>R4YUF1_OLEAN</name>
<evidence type="ECO:0000256" key="4">
    <source>
        <dbReference type="ARBA" id="ARBA00022692"/>
    </source>
</evidence>
<evidence type="ECO:0000259" key="9">
    <source>
        <dbReference type="Pfam" id="PF07715"/>
    </source>
</evidence>
<dbReference type="InterPro" id="IPR036942">
    <property type="entry name" value="Beta-barrel_TonB_sf"/>
</dbReference>
<accession>R4YUF1</accession>
<dbReference type="GO" id="GO:0015344">
    <property type="term" value="F:siderophore uptake transmembrane transporter activity"/>
    <property type="evidence" value="ECO:0007669"/>
    <property type="project" value="TreeGrafter"/>
</dbReference>
<dbReference type="PANTHER" id="PTHR30069:SF29">
    <property type="entry name" value="HEMOGLOBIN AND HEMOGLOBIN-HAPTOGLOBIN-BINDING PROTEIN 1-RELATED"/>
    <property type="match status" value="1"/>
</dbReference>
<feature type="domain" description="TonB-dependent receptor plug" evidence="9">
    <location>
        <begin position="69"/>
        <end position="171"/>
    </location>
</feature>
<dbReference type="EMBL" id="FO203512">
    <property type="protein sequence ID" value="CCK76614.1"/>
    <property type="molecule type" value="Genomic_DNA"/>
</dbReference>
<keyword evidence="7 8" id="KW-0998">Cell outer membrane</keyword>
<comment type="subcellular location">
    <subcellularLocation>
        <location evidence="1 8">Cell outer membrane</location>
        <topology evidence="1 8">Multi-pass membrane protein</topology>
    </subcellularLocation>
</comment>
<reference evidence="10 11" key="1">
    <citation type="journal article" date="2013" name="Nat. Commun.">
        <title>Genome sequence and functional genomic analysis of the oil-degrading bacterium Oleispira antarctica.</title>
        <authorList>
            <person name="Kube M."/>
            <person name="Chernikova T.N."/>
            <person name="Al-Ramahi Y."/>
            <person name="Beloqui A."/>
            <person name="Lopez-Cortez N."/>
            <person name="Guazzaroni M.E."/>
            <person name="Heipieper H.J."/>
            <person name="Klages S."/>
            <person name="Kotsyurbenko O.R."/>
            <person name="Langer I."/>
            <person name="Nechitaylo T.Y."/>
            <person name="Lunsdorf H."/>
            <person name="Fernandez M."/>
            <person name="Juarez S."/>
            <person name="Ciordia S."/>
            <person name="Singer A."/>
            <person name="Kagan O."/>
            <person name="Egorova O."/>
            <person name="Petit P.A."/>
            <person name="Stogios P."/>
            <person name="Kim Y."/>
            <person name="Tchigvintsev A."/>
            <person name="Flick R."/>
            <person name="Denaro R."/>
            <person name="Genovese M."/>
            <person name="Albar J.P."/>
            <person name="Reva O.N."/>
            <person name="Martinez-Gomariz M."/>
            <person name="Tran H."/>
            <person name="Ferrer M."/>
            <person name="Savchenko A."/>
            <person name="Yakunin A.F."/>
            <person name="Yakimov M.M."/>
            <person name="Golyshina O.V."/>
            <person name="Reinhardt R."/>
            <person name="Golyshin P.N."/>
        </authorList>
    </citation>
    <scope>NUCLEOTIDE SEQUENCE [LARGE SCALE GENOMIC DNA]</scope>
</reference>
<dbReference type="Gene3D" id="2.40.170.20">
    <property type="entry name" value="TonB-dependent receptor, beta-barrel domain"/>
    <property type="match status" value="1"/>
</dbReference>
<protein>
    <submittedName>
        <fullName evidence="10">TonB family protein</fullName>
    </submittedName>
</protein>
<keyword evidence="4 8" id="KW-0812">Transmembrane</keyword>
<evidence type="ECO:0000256" key="6">
    <source>
        <dbReference type="ARBA" id="ARBA00023136"/>
    </source>
</evidence>
<dbReference type="PANTHER" id="PTHR30069">
    <property type="entry name" value="TONB-DEPENDENT OUTER MEMBRANE RECEPTOR"/>
    <property type="match status" value="1"/>
</dbReference>
<comment type="similarity">
    <text evidence="8">Belongs to the TonB-dependent receptor family.</text>
</comment>
<organism evidence="10 11">
    <name type="scientific">Oleispira antarctica RB-8</name>
    <dbReference type="NCBI Taxonomy" id="698738"/>
    <lineage>
        <taxon>Bacteria</taxon>
        <taxon>Pseudomonadati</taxon>
        <taxon>Pseudomonadota</taxon>
        <taxon>Gammaproteobacteria</taxon>
        <taxon>Oceanospirillales</taxon>
        <taxon>Oceanospirillaceae</taxon>
        <taxon>Oleispira</taxon>
    </lineage>
</organism>
<evidence type="ECO:0000256" key="3">
    <source>
        <dbReference type="ARBA" id="ARBA00022452"/>
    </source>
</evidence>